<reference evidence="2 3" key="1">
    <citation type="submission" date="2012-01" db="EMBL/GenBank/DDBJ databases">
        <title>The Genome Sequence of Helcococcus kunzii ATCC 51366.</title>
        <authorList>
            <consortium name="The Broad Institute Genome Sequencing Platform"/>
            <person name="Earl A."/>
            <person name="Ward D."/>
            <person name="Feldgarden M."/>
            <person name="Gevers D."/>
            <person name="Huys G."/>
            <person name="Young S.K."/>
            <person name="Zeng Q."/>
            <person name="Gargeya S."/>
            <person name="Fitzgerald M."/>
            <person name="Haas B."/>
            <person name="Abouelleil A."/>
            <person name="Alvarado L."/>
            <person name="Arachchi H.M."/>
            <person name="Berlin A."/>
            <person name="Chapman S.B."/>
            <person name="Gearin G."/>
            <person name="Goldberg J."/>
            <person name="Griggs A."/>
            <person name="Gujja S."/>
            <person name="Hansen M."/>
            <person name="Heiman D."/>
            <person name="Howarth C."/>
            <person name="Larimer J."/>
            <person name="Lui A."/>
            <person name="MacDonald P.J.P."/>
            <person name="McCowen C."/>
            <person name="Montmayeur A."/>
            <person name="Murphy C."/>
            <person name="Neiman D."/>
            <person name="Pearson M."/>
            <person name="Priest M."/>
            <person name="Roberts A."/>
            <person name="Saif S."/>
            <person name="Shea T."/>
            <person name="Sisk P."/>
            <person name="Stolte C."/>
            <person name="Sykes S."/>
            <person name="Wortman J."/>
            <person name="Nusbaum C."/>
            <person name="Birren B."/>
        </authorList>
    </citation>
    <scope>NUCLEOTIDE SEQUENCE [LARGE SCALE GENOMIC DNA]</scope>
    <source>
        <strain evidence="2 3">ATCC 51366</strain>
    </source>
</reference>
<name>H3NND8_9FIRM</name>
<feature type="transmembrane region" description="Helical" evidence="1">
    <location>
        <begin position="12"/>
        <end position="30"/>
    </location>
</feature>
<dbReference type="Pfam" id="PF04298">
    <property type="entry name" value="Zn_peptidase_2"/>
    <property type="match status" value="1"/>
</dbReference>
<feature type="transmembrane region" description="Helical" evidence="1">
    <location>
        <begin position="154"/>
        <end position="174"/>
    </location>
</feature>
<keyword evidence="1" id="KW-1133">Transmembrane helix</keyword>
<keyword evidence="1" id="KW-0472">Membrane</keyword>
<dbReference type="PATRIC" id="fig|883114.3.peg.839"/>
<organism evidence="2 3">
    <name type="scientific">Helcococcus kunzii ATCC 51366</name>
    <dbReference type="NCBI Taxonomy" id="883114"/>
    <lineage>
        <taxon>Bacteria</taxon>
        <taxon>Bacillati</taxon>
        <taxon>Bacillota</taxon>
        <taxon>Tissierellia</taxon>
        <taxon>Tissierellales</taxon>
        <taxon>Peptoniphilaceae</taxon>
        <taxon>Helcococcus</taxon>
    </lineage>
</organism>
<dbReference type="OrthoDB" id="9784298at2"/>
<dbReference type="HOGENOM" id="CLU_084406_0_0_9"/>
<keyword evidence="3" id="KW-1185">Reference proteome</keyword>
<dbReference type="Proteomes" id="UP000004191">
    <property type="component" value="Unassembled WGS sequence"/>
</dbReference>
<gene>
    <name evidence="2" type="ORF">HMPREF9709_00849</name>
</gene>
<dbReference type="InterPro" id="IPR007395">
    <property type="entry name" value="Zn_peptidase_2"/>
</dbReference>
<dbReference type="PANTHER" id="PTHR36434">
    <property type="entry name" value="MEMBRANE PROTEASE YUGP-RELATED"/>
    <property type="match status" value="1"/>
</dbReference>
<evidence type="ECO:0008006" key="4">
    <source>
        <dbReference type="Google" id="ProtNLM"/>
    </source>
</evidence>
<proteinExistence type="predicted"/>
<evidence type="ECO:0000313" key="3">
    <source>
        <dbReference type="Proteomes" id="UP000004191"/>
    </source>
</evidence>
<feature type="transmembrane region" description="Helical" evidence="1">
    <location>
        <begin position="203"/>
        <end position="223"/>
    </location>
</feature>
<protein>
    <recommendedName>
        <fullName evidence="4">Zn-dependent protease</fullName>
    </recommendedName>
</protein>
<accession>H3NND8</accession>
<dbReference type="GeneID" id="96998845"/>
<dbReference type="PANTHER" id="PTHR36434:SF1">
    <property type="entry name" value="MEMBRANE PROTEASE YUGP-RELATED"/>
    <property type="match status" value="1"/>
</dbReference>
<dbReference type="EMBL" id="AGEI01000021">
    <property type="protein sequence ID" value="EHR33913.1"/>
    <property type="molecule type" value="Genomic_DNA"/>
</dbReference>
<dbReference type="eggNOG" id="COG2738">
    <property type="taxonomic scope" value="Bacteria"/>
</dbReference>
<dbReference type="STRING" id="883114.HMPREF9709_00849"/>
<evidence type="ECO:0000256" key="1">
    <source>
        <dbReference type="SAM" id="Phobius"/>
    </source>
</evidence>
<comment type="caution">
    <text evidence="2">The sequence shown here is derived from an EMBL/GenBank/DDBJ whole genome shotgun (WGS) entry which is preliminary data.</text>
</comment>
<sequence length="231" mass="25628">MYLVYYSRGVAPSTYILLLLMIGLSMWASYKVTSIFDKYSDEISAKGMTGAEVAQLILNRNGINDVTIQPIAGKLTDHYDPRNKTLRLSEEVYGKRSISAISVAAHEVGHAIQHNESYAFLKFRSLLAPVVSFTSNFVMMLIILGFIIQMSGLINLGIALYALSVLFHIVTLPVEFDASRRALINLEQNSILTRDEEVGSKSVLRSAAMTYVASALVSVVQLLRLMGMRRD</sequence>
<feature type="transmembrane region" description="Helical" evidence="1">
    <location>
        <begin position="126"/>
        <end position="148"/>
    </location>
</feature>
<keyword evidence="1" id="KW-0812">Transmembrane</keyword>
<dbReference type="RefSeq" id="WP_005398248.1">
    <property type="nucleotide sequence ID" value="NZ_JH601088.1"/>
</dbReference>
<evidence type="ECO:0000313" key="2">
    <source>
        <dbReference type="EMBL" id="EHR33913.1"/>
    </source>
</evidence>
<dbReference type="AlphaFoldDB" id="H3NND8"/>